<dbReference type="Pfam" id="PF07250">
    <property type="entry name" value="Glyoxal_oxid_N"/>
    <property type="match status" value="1"/>
</dbReference>
<dbReference type="InterPro" id="IPR037293">
    <property type="entry name" value="Gal_Oxidase_central_sf"/>
</dbReference>
<dbReference type="PROSITE" id="PS51762">
    <property type="entry name" value="GH16_2"/>
    <property type="match status" value="1"/>
</dbReference>
<dbReference type="EMBL" id="ASHM01027849">
    <property type="protein sequence ID" value="PNX74655.1"/>
    <property type="molecule type" value="Genomic_DNA"/>
</dbReference>
<name>A0A2K3L7Y2_TRIPR</name>
<dbReference type="PROSITE" id="PS01034">
    <property type="entry name" value="GH16_1"/>
    <property type="match status" value="1"/>
</dbReference>
<organism evidence="4 5">
    <name type="scientific">Trifolium pratense</name>
    <name type="common">Red clover</name>
    <dbReference type="NCBI Taxonomy" id="57577"/>
    <lineage>
        <taxon>Eukaryota</taxon>
        <taxon>Viridiplantae</taxon>
        <taxon>Streptophyta</taxon>
        <taxon>Embryophyta</taxon>
        <taxon>Tracheophyta</taxon>
        <taxon>Spermatophyta</taxon>
        <taxon>Magnoliopsida</taxon>
        <taxon>eudicotyledons</taxon>
        <taxon>Gunneridae</taxon>
        <taxon>Pentapetalae</taxon>
        <taxon>rosids</taxon>
        <taxon>fabids</taxon>
        <taxon>Fabales</taxon>
        <taxon>Fabaceae</taxon>
        <taxon>Papilionoideae</taxon>
        <taxon>50 kb inversion clade</taxon>
        <taxon>NPAAA clade</taxon>
        <taxon>Hologalegina</taxon>
        <taxon>IRL clade</taxon>
        <taxon>Trifolieae</taxon>
        <taxon>Trifolium</taxon>
    </lineage>
</organism>
<dbReference type="InterPro" id="IPR009880">
    <property type="entry name" value="Glyoxal_oxidase_N"/>
</dbReference>
<evidence type="ECO:0000313" key="5">
    <source>
        <dbReference type="Proteomes" id="UP000236291"/>
    </source>
</evidence>
<evidence type="ECO:0000256" key="1">
    <source>
        <dbReference type="ARBA" id="ARBA00022801"/>
    </source>
</evidence>
<feature type="domain" description="GH16" evidence="3">
    <location>
        <begin position="55"/>
        <end position="262"/>
    </location>
</feature>
<dbReference type="InterPro" id="IPR044791">
    <property type="entry name" value="Beta-glucanase/XTH"/>
</dbReference>
<evidence type="ECO:0000256" key="2">
    <source>
        <dbReference type="ARBA" id="ARBA00023295"/>
    </source>
</evidence>
<dbReference type="AlphaFoldDB" id="A0A2K3L7Y2"/>
<dbReference type="InterPro" id="IPR013320">
    <property type="entry name" value="ConA-like_dom_sf"/>
</dbReference>
<dbReference type="Gene3D" id="2.60.120.200">
    <property type="match status" value="2"/>
</dbReference>
<reference evidence="4 5" key="2">
    <citation type="journal article" date="2017" name="Front. Plant Sci.">
        <title>Gene Classification and Mining of Molecular Markers Useful in Red Clover (Trifolium pratense) Breeding.</title>
        <authorList>
            <person name="Istvanek J."/>
            <person name="Dluhosova J."/>
            <person name="Dluhos P."/>
            <person name="Patkova L."/>
            <person name="Nedelnik J."/>
            <person name="Repkova J."/>
        </authorList>
    </citation>
    <scope>NUCLEOTIDE SEQUENCE [LARGE SCALE GENOMIC DNA]</scope>
    <source>
        <strain evidence="5">cv. Tatra</strain>
        <tissue evidence="4">Young leaves</tissue>
    </source>
</reference>
<keyword evidence="1 4" id="KW-0378">Hydrolase</keyword>
<dbReference type="GO" id="GO:0005975">
    <property type="term" value="P:carbohydrate metabolic process"/>
    <property type="evidence" value="ECO:0007669"/>
    <property type="project" value="InterPro"/>
</dbReference>
<dbReference type="GO" id="GO:0004553">
    <property type="term" value="F:hydrolase activity, hydrolyzing O-glycosyl compounds"/>
    <property type="evidence" value="ECO:0007669"/>
    <property type="project" value="InterPro"/>
</dbReference>
<dbReference type="InterPro" id="IPR008263">
    <property type="entry name" value="GH16_AS"/>
</dbReference>
<accession>A0A2K3L7Y2</accession>
<dbReference type="Gene3D" id="2.130.10.80">
    <property type="entry name" value="Galactose oxidase/kelch, beta-propeller"/>
    <property type="match status" value="1"/>
</dbReference>
<proteinExistence type="predicted"/>
<reference evidence="4 5" key="1">
    <citation type="journal article" date="2014" name="Am. J. Bot.">
        <title>Genome assembly and annotation for red clover (Trifolium pratense; Fabaceae).</title>
        <authorList>
            <person name="Istvanek J."/>
            <person name="Jaros M."/>
            <person name="Krenek A."/>
            <person name="Repkova J."/>
        </authorList>
    </citation>
    <scope>NUCLEOTIDE SEQUENCE [LARGE SCALE GENOMIC DNA]</scope>
    <source>
        <strain evidence="5">cv. Tatra</strain>
        <tissue evidence="4">Young leaves</tissue>
    </source>
</reference>
<protein>
    <submittedName>
        <fullName evidence="4">Xyloglucan endotransglucosylase/hydrolase</fullName>
    </submittedName>
</protein>
<keyword evidence="2" id="KW-0326">Glycosidase</keyword>
<evidence type="ECO:0000259" key="3">
    <source>
        <dbReference type="PROSITE" id="PS51762"/>
    </source>
</evidence>
<sequence length="278" mass="31343">MNSRQSSLNAETTKAEVIVCGGNCPEAFQLAETKKTFLPALQDCNRLTIFEPYPPEWDSEMMPSRRTMGDAIILSNGQLLFINGAQLGTAAWWDAEAPNYTPELYNTEKPKGSAARSKRPFLFGSIFFDNFLFGSIEMLIKLIPGNSAGIFPAYYLSSAGSQHDEIDFEFLGNSTGRPYSAYTVNTNIYTQGKENKEQQFHIRWYVDSMPIQVFRNYENKGLSYPNKQGMRVYTSLWNADNWATKGGLVKTNWSNAPFKVGFHHFRASINQCASNVNL</sequence>
<dbReference type="Proteomes" id="UP000236291">
    <property type="component" value="Unassembled WGS sequence"/>
</dbReference>
<comment type="caution">
    <text evidence="4">The sequence shown here is derived from an EMBL/GenBank/DDBJ whole genome shotgun (WGS) entry which is preliminary data.</text>
</comment>
<dbReference type="PANTHER" id="PTHR31062">
    <property type="entry name" value="XYLOGLUCAN ENDOTRANSGLUCOSYLASE/HYDROLASE PROTEIN 8-RELATED"/>
    <property type="match status" value="1"/>
</dbReference>
<dbReference type="InterPro" id="IPR000757">
    <property type="entry name" value="Beta-glucanase-like"/>
</dbReference>
<gene>
    <name evidence="4" type="ORF">L195_g030580</name>
</gene>
<evidence type="ECO:0000313" key="4">
    <source>
        <dbReference type="EMBL" id="PNX74655.1"/>
    </source>
</evidence>
<dbReference type="Pfam" id="PF00722">
    <property type="entry name" value="Glyco_hydro_16"/>
    <property type="match status" value="1"/>
</dbReference>
<dbReference type="SUPFAM" id="SSF49899">
    <property type="entry name" value="Concanavalin A-like lectins/glucanases"/>
    <property type="match status" value="1"/>
</dbReference>